<protein>
    <submittedName>
        <fullName evidence="2">Caspase family protein</fullName>
    </submittedName>
</protein>
<reference evidence="2 3" key="1">
    <citation type="journal article" date="2020" name="ISME J.">
        <title>Comparative genomics reveals insights into cyanobacterial evolution and habitat adaptation.</title>
        <authorList>
            <person name="Chen M.Y."/>
            <person name="Teng W.K."/>
            <person name="Zhao L."/>
            <person name="Hu C.X."/>
            <person name="Zhou Y.K."/>
            <person name="Han B.P."/>
            <person name="Song L.R."/>
            <person name="Shu W.S."/>
        </authorList>
    </citation>
    <scope>NUCLEOTIDE SEQUENCE [LARGE SCALE GENOMIC DNA]</scope>
    <source>
        <strain evidence="2 3">FACHB-362</strain>
    </source>
</reference>
<sequence>MADEISQTANLYALLIGIDSYMPNRLPDGSLYKSLGGCVRDINHVEAFLINERKVPKEQILKLTASISDPNEPSKPLEKDTPEKLPTRQNMIDFFRKLKKMAPEGSQVYIHYSGHGGRAKTVFPSIKGDDGIDEGLVPTDIGTSEGQYLRDLDLRQLLKELVDKKLTVTVVLDCCHSGGATRGDVEIRGGEGVDDKPLQPGQELVAPVETLAETWRSVTEETPRGLKPSGLRAARDYVLLAACRQNEFAYEYAFNRETKERNGALTYWLLDTLRQQNPGQTYKDLFERINAKIHSQFPQQTPISIGEVNRIIFGDEFAETVYAVPVLKVEKDAQTGEIQAKLGVGQVNGVGKGAEFAIYPRTLTDLRIKENRTAIATIIQRGATESLCQLKPIKGKEIKVEDGDQAVLVSPSINLVRKVSLFNQEQATEAELAEPGKVPVNKLLPEIFKQQANALQSLKQALPENGNGWVELAEEKVTEDDFEGVAYQVAVNNKGEYEICDRGGHPYKNIAPVKISDPNAAATAVKRLVHLAKYHATAELDNRDKASPLAGKLTLEWLGTSDVYGEGDEIPPKSQLKKFADPSNATVKSGEYVFLSIHNTSSQDLNVAVLDLASDWSVQQIYPGGRENFVTIEADRKEVVAIPAGSAGEDNVKVFATVDQANFRWLELPSLDEELGPKGLTRSGNPLDALFAAIDPEQPPTRKLSVAASPSREWTTTQISLTVTK</sequence>
<evidence type="ECO:0000313" key="2">
    <source>
        <dbReference type="EMBL" id="MBD2695234.1"/>
    </source>
</evidence>
<dbReference type="Proteomes" id="UP000660381">
    <property type="component" value="Unassembled WGS sequence"/>
</dbReference>
<keyword evidence="3" id="KW-1185">Reference proteome</keyword>
<evidence type="ECO:0000313" key="3">
    <source>
        <dbReference type="Proteomes" id="UP000660381"/>
    </source>
</evidence>
<comment type="caution">
    <text evidence="2">The sequence shown here is derived from an EMBL/GenBank/DDBJ whole genome shotgun (WGS) entry which is preliminary data.</text>
</comment>
<dbReference type="Pfam" id="PF00656">
    <property type="entry name" value="Peptidase_C14"/>
    <property type="match status" value="1"/>
</dbReference>
<dbReference type="InterPro" id="IPR050452">
    <property type="entry name" value="Metacaspase"/>
</dbReference>
<dbReference type="InterPro" id="IPR011600">
    <property type="entry name" value="Pept_C14_caspase"/>
</dbReference>
<gene>
    <name evidence="2" type="ORF">H6G68_26575</name>
</gene>
<feature type="domain" description="Peptidase C14 caspase" evidence="1">
    <location>
        <begin position="12"/>
        <end position="299"/>
    </location>
</feature>
<dbReference type="EMBL" id="JACJTQ010000099">
    <property type="protein sequence ID" value="MBD2695234.1"/>
    <property type="molecule type" value="Genomic_DNA"/>
</dbReference>
<organism evidence="2 3">
    <name type="scientific">Anabaena catenula FACHB-362</name>
    <dbReference type="NCBI Taxonomy" id="2692877"/>
    <lineage>
        <taxon>Bacteria</taxon>
        <taxon>Bacillati</taxon>
        <taxon>Cyanobacteriota</taxon>
        <taxon>Cyanophyceae</taxon>
        <taxon>Nostocales</taxon>
        <taxon>Nostocaceae</taxon>
        <taxon>Anabaena</taxon>
    </lineage>
</organism>
<proteinExistence type="predicted"/>
<accession>A0ABR8JBX9</accession>
<evidence type="ECO:0000259" key="1">
    <source>
        <dbReference type="Pfam" id="PF00656"/>
    </source>
</evidence>
<dbReference type="RefSeq" id="WP_190909322.1">
    <property type="nucleotide sequence ID" value="NZ_JACJTQ010000099.1"/>
</dbReference>
<dbReference type="Gene3D" id="3.40.50.1460">
    <property type="match status" value="1"/>
</dbReference>
<dbReference type="PANTHER" id="PTHR48104:SF30">
    <property type="entry name" value="METACASPASE-1"/>
    <property type="match status" value="1"/>
</dbReference>
<dbReference type="PANTHER" id="PTHR48104">
    <property type="entry name" value="METACASPASE-4"/>
    <property type="match status" value="1"/>
</dbReference>
<name>A0ABR8JBX9_9NOST</name>